<reference evidence="2 3" key="1">
    <citation type="submission" date="2019-11" db="EMBL/GenBank/DDBJ databases">
        <title>Genome analysis of Rhizobacterium cereale a novel genus and species isolated from maize roots in North Spain.</title>
        <authorList>
            <person name="Menendez E."/>
            <person name="Flores-Felix J.D."/>
            <person name="Ramirez-Bahena M.-H."/>
            <person name="Igual J.M."/>
            <person name="Garcia-Fraile P."/>
            <person name="Peix A."/>
            <person name="Velazquez E."/>
        </authorList>
    </citation>
    <scope>NUCLEOTIDE SEQUENCE [LARGE SCALE GENOMIC DNA]</scope>
    <source>
        <strain evidence="2 3">RZME27</strain>
    </source>
</reference>
<organism evidence="2 3">
    <name type="scientific">Endobacterium cereale</name>
    <dbReference type="NCBI Taxonomy" id="2663029"/>
    <lineage>
        <taxon>Bacteria</taxon>
        <taxon>Pseudomonadati</taxon>
        <taxon>Pseudomonadota</taxon>
        <taxon>Alphaproteobacteria</taxon>
        <taxon>Hyphomicrobiales</taxon>
        <taxon>Rhizobiaceae</taxon>
        <taxon>Endobacterium</taxon>
    </lineage>
</organism>
<feature type="transmembrane region" description="Helical" evidence="1">
    <location>
        <begin position="297"/>
        <end position="315"/>
    </location>
</feature>
<feature type="transmembrane region" description="Helical" evidence="1">
    <location>
        <begin position="22"/>
        <end position="42"/>
    </location>
</feature>
<keyword evidence="1" id="KW-0812">Transmembrane</keyword>
<keyword evidence="3" id="KW-1185">Reference proteome</keyword>
<dbReference type="AlphaFoldDB" id="A0A6A8A290"/>
<evidence type="ECO:0000313" key="2">
    <source>
        <dbReference type="EMBL" id="MQY44853.1"/>
    </source>
</evidence>
<feature type="transmembrane region" description="Helical" evidence="1">
    <location>
        <begin position="266"/>
        <end position="285"/>
    </location>
</feature>
<feature type="transmembrane region" description="Helical" evidence="1">
    <location>
        <begin position="381"/>
        <end position="398"/>
    </location>
</feature>
<evidence type="ECO:0000256" key="1">
    <source>
        <dbReference type="SAM" id="Phobius"/>
    </source>
</evidence>
<protein>
    <submittedName>
        <fullName evidence="2">Uncharacterized protein</fullName>
    </submittedName>
</protein>
<comment type="caution">
    <text evidence="2">The sequence shown here is derived from an EMBL/GenBank/DDBJ whole genome shotgun (WGS) entry which is preliminary data.</text>
</comment>
<name>A0A6A8A290_9HYPH</name>
<keyword evidence="1" id="KW-0472">Membrane</keyword>
<dbReference type="Proteomes" id="UP000435138">
    <property type="component" value="Unassembled WGS sequence"/>
</dbReference>
<dbReference type="EMBL" id="WIXI01000022">
    <property type="protein sequence ID" value="MQY44853.1"/>
    <property type="molecule type" value="Genomic_DNA"/>
</dbReference>
<accession>A0A6A8A290</accession>
<feature type="transmembrane region" description="Helical" evidence="1">
    <location>
        <begin position="192"/>
        <end position="225"/>
    </location>
</feature>
<keyword evidence="1" id="KW-1133">Transmembrane helix</keyword>
<sequence length="608" mass="65416">MASKGGGDLTGQPARPALLRPLLFYCLAVVLAILVSTLPNAVDYVGQDNDDIMRLVEIRDWLGGQHWFDMQQYRLGLDGGTLMHWSRFVDLPIGAMIRFFSLFTANQQAEAIALAIWPLLMAVVFLAAVGIAARRVGNGATMHIALGLASLYVYTSIRFHPGSIDHHNVQIALIMMMAAMLLDPLYRSRSYIIAGLAAAFAIAIGAETVPMVAIACLCVTLQWVWHGHAFRYAARAFGLTLAMAITAAFLITVPPRLYSAVTCDNLSLGFLAPTALGGAGLFLCSLLPERAGLRMRIGAMIMLGMLVLVATKLIAPECLGSPLANLDPMLVKLWLNNVTEAQSILAEIRGEPYMLGYFYAVGLFALAVCGFEIMRGERTEFHLIMLALIATAWGVALIQLRSSFFSNALSILPLAVVITGLRHHAGKEPENMNAGVAYILGVLASVPVIWGFVGIVAQEGVRNSFNLSAISRSGTPSAEVGECGSPAEWQALAMLPAGLVVSPSNSGAEILRFTHHRAISAPYHRNQGGMLTELHIGLATPSEAEAFFRGSNASILAFCKNDPQTENLIEMKPDGLYAALAAGKVPTYLEPLPSPDPKGFMFFRYAGQ</sequence>
<gene>
    <name evidence="2" type="ORF">GAO09_02030</name>
</gene>
<feature type="transmembrane region" description="Helical" evidence="1">
    <location>
        <begin position="404"/>
        <end position="423"/>
    </location>
</feature>
<evidence type="ECO:0000313" key="3">
    <source>
        <dbReference type="Proteomes" id="UP000435138"/>
    </source>
</evidence>
<proteinExistence type="predicted"/>
<feature type="transmembrane region" description="Helical" evidence="1">
    <location>
        <begin position="354"/>
        <end position="374"/>
    </location>
</feature>
<feature type="transmembrane region" description="Helical" evidence="1">
    <location>
        <begin position="435"/>
        <end position="457"/>
    </location>
</feature>
<feature type="transmembrane region" description="Helical" evidence="1">
    <location>
        <begin position="232"/>
        <end position="254"/>
    </location>
</feature>
<feature type="transmembrane region" description="Helical" evidence="1">
    <location>
        <begin position="112"/>
        <end position="133"/>
    </location>
</feature>